<evidence type="ECO:0000256" key="2">
    <source>
        <dbReference type="ARBA" id="ARBA00022553"/>
    </source>
</evidence>
<dbReference type="Proteomes" id="UP001363151">
    <property type="component" value="Unassembled WGS sequence"/>
</dbReference>
<keyword evidence="3" id="KW-0808">Transferase</keyword>
<feature type="region of interest" description="Disordered" evidence="4">
    <location>
        <begin position="115"/>
        <end position="138"/>
    </location>
</feature>
<dbReference type="PROSITE" id="PS00606">
    <property type="entry name" value="KS3_1"/>
    <property type="match status" value="1"/>
</dbReference>
<dbReference type="Pfam" id="PF02801">
    <property type="entry name" value="Ketoacyl-synt_C"/>
    <property type="match status" value="1"/>
</dbReference>
<dbReference type="EMBL" id="JBBJCI010000285">
    <property type="protein sequence ID" value="KAK7236233.1"/>
    <property type="molecule type" value="Genomic_DNA"/>
</dbReference>
<feature type="domain" description="Ketosynthase family 3 (KS3)" evidence="5">
    <location>
        <begin position="137"/>
        <end position="492"/>
    </location>
</feature>
<dbReference type="InterPro" id="IPR020806">
    <property type="entry name" value="PKS_PP-bd"/>
</dbReference>
<organism evidence="6 7">
    <name type="scientific">Aureococcus anophagefferens</name>
    <name type="common">Harmful bloom alga</name>
    <dbReference type="NCBI Taxonomy" id="44056"/>
    <lineage>
        <taxon>Eukaryota</taxon>
        <taxon>Sar</taxon>
        <taxon>Stramenopiles</taxon>
        <taxon>Ochrophyta</taxon>
        <taxon>Pelagophyceae</taxon>
        <taxon>Pelagomonadales</taxon>
        <taxon>Pelagomonadaceae</taxon>
        <taxon>Aureococcus</taxon>
    </lineage>
</organism>
<dbReference type="PANTHER" id="PTHR43775:SF37">
    <property type="entry name" value="SI:DKEY-61P9.11"/>
    <property type="match status" value="1"/>
</dbReference>
<keyword evidence="1" id="KW-0596">Phosphopantetheine</keyword>
<dbReference type="InterPro" id="IPR036736">
    <property type="entry name" value="ACP-like_sf"/>
</dbReference>
<dbReference type="Gene3D" id="1.10.1200.10">
    <property type="entry name" value="ACP-like"/>
    <property type="match status" value="1"/>
</dbReference>
<evidence type="ECO:0000256" key="1">
    <source>
        <dbReference type="ARBA" id="ARBA00022450"/>
    </source>
</evidence>
<dbReference type="CDD" id="cd00833">
    <property type="entry name" value="PKS"/>
    <property type="match status" value="1"/>
</dbReference>
<dbReference type="Pfam" id="PF00109">
    <property type="entry name" value="ketoacyl-synt"/>
    <property type="match status" value="2"/>
</dbReference>
<keyword evidence="2" id="KW-0597">Phosphoprotein</keyword>
<dbReference type="InterPro" id="IPR014031">
    <property type="entry name" value="Ketoacyl_synth_C"/>
</dbReference>
<evidence type="ECO:0000259" key="5">
    <source>
        <dbReference type="PROSITE" id="PS52004"/>
    </source>
</evidence>
<sequence length="608" mass="60544">MAALSEVDRRRRDVGPATGSPPALRRPRRARSPTTRRASRATRPAKPVGDAALALRRALGTAAAADAPLVAQGVDSVAAVEVARLLGASLGTCLPSTLLFDHPTVSAVESAIARPAVPSDAREPASRGPRARPSTSAPRLSLVGRASVCPGIACGDKLRELLLRSRSAATSAPVARVGRGESYGAFLGAALALDASAFGIPALEARGLAPQMGLALEVANALSKDARAAANVAVFLGAGATLGATTGGANMPLSVFSGTSAALSVASGRVSYALGLVGPAVSLDTACSSSLVAVHLAAGCLRRREAASALAMGVSVLDEAVTLAFSAAGMLSPRGRCHAFDGRADGYCRGEGCGAFVLALDVSEVTLGASAVQQDGASASLTAPNGTSQRRLLLAVAGHGKTLEAHGTGTALGDPIEVGAAAAALDAPACASIKGNVGHLEASAAASALAALLGVVFERGVLCANAHLRSINAHLVNLLGSTVAPSSIPAARWEDEADSTPPSASYGSFVGQECFDAAAFGVGLPEGRVLQLQQVLLLNVGLATVFAERGLARTDVSVFVGVEPSDAETATLSVFSATGSAVSVVSGRVSYVLGLVGPSISVDTALAS</sequence>
<dbReference type="InterPro" id="IPR009081">
    <property type="entry name" value="PP-bd_ACP"/>
</dbReference>
<dbReference type="InterPro" id="IPR050091">
    <property type="entry name" value="PKS_NRPS_Biosynth_Enz"/>
</dbReference>
<dbReference type="InterPro" id="IPR016039">
    <property type="entry name" value="Thiolase-like"/>
</dbReference>
<protein>
    <submittedName>
        <fullName evidence="6">Phosphopantetheine binding protein</fullName>
    </submittedName>
</protein>
<dbReference type="Gene3D" id="3.40.47.10">
    <property type="match status" value="2"/>
</dbReference>
<proteinExistence type="predicted"/>
<name>A0ABR1FR83_AURAN</name>
<dbReference type="SUPFAM" id="SSF47336">
    <property type="entry name" value="ACP-like"/>
    <property type="match status" value="1"/>
</dbReference>
<feature type="compositionally biased region" description="Basic and acidic residues" evidence="4">
    <location>
        <begin position="1"/>
        <end position="14"/>
    </location>
</feature>
<feature type="compositionally biased region" description="Low complexity" evidence="4">
    <location>
        <begin position="32"/>
        <end position="49"/>
    </location>
</feature>
<dbReference type="PANTHER" id="PTHR43775">
    <property type="entry name" value="FATTY ACID SYNTHASE"/>
    <property type="match status" value="1"/>
</dbReference>
<dbReference type="InterPro" id="IPR018201">
    <property type="entry name" value="Ketoacyl_synth_AS"/>
</dbReference>
<dbReference type="Pfam" id="PF00550">
    <property type="entry name" value="PP-binding"/>
    <property type="match status" value="1"/>
</dbReference>
<reference evidence="6 7" key="1">
    <citation type="submission" date="2024-03" db="EMBL/GenBank/DDBJ databases">
        <title>Aureococcus anophagefferens CCMP1851 and Kratosvirus quantuckense: Draft genome of a second virus-susceptible host strain in the model system.</title>
        <authorList>
            <person name="Chase E."/>
            <person name="Truchon A.R."/>
            <person name="Schepens W."/>
            <person name="Wilhelm S.W."/>
        </authorList>
    </citation>
    <scope>NUCLEOTIDE SEQUENCE [LARGE SCALE GENOMIC DNA]</scope>
    <source>
        <strain evidence="6 7">CCMP1851</strain>
    </source>
</reference>
<comment type="caution">
    <text evidence="6">The sequence shown here is derived from an EMBL/GenBank/DDBJ whole genome shotgun (WGS) entry which is preliminary data.</text>
</comment>
<keyword evidence="7" id="KW-1185">Reference proteome</keyword>
<feature type="region of interest" description="Disordered" evidence="4">
    <location>
        <begin position="1"/>
        <end position="49"/>
    </location>
</feature>
<gene>
    <name evidence="6" type="ORF">SO694_0006101</name>
</gene>
<dbReference type="SMART" id="SM00825">
    <property type="entry name" value="PKS_KS"/>
    <property type="match status" value="1"/>
</dbReference>
<dbReference type="InterPro" id="IPR020841">
    <property type="entry name" value="PKS_Beta-ketoAc_synthase_dom"/>
</dbReference>
<accession>A0ABR1FR83</accession>
<evidence type="ECO:0000313" key="7">
    <source>
        <dbReference type="Proteomes" id="UP001363151"/>
    </source>
</evidence>
<dbReference type="SUPFAM" id="SSF53901">
    <property type="entry name" value="Thiolase-like"/>
    <property type="match status" value="3"/>
</dbReference>
<evidence type="ECO:0000256" key="4">
    <source>
        <dbReference type="SAM" id="MobiDB-lite"/>
    </source>
</evidence>
<evidence type="ECO:0000313" key="6">
    <source>
        <dbReference type="EMBL" id="KAK7236233.1"/>
    </source>
</evidence>
<dbReference type="InterPro" id="IPR014030">
    <property type="entry name" value="Ketoacyl_synth_N"/>
</dbReference>
<evidence type="ECO:0000256" key="3">
    <source>
        <dbReference type="ARBA" id="ARBA00022679"/>
    </source>
</evidence>
<dbReference type="SMART" id="SM00823">
    <property type="entry name" value="PKS_PP"/>
    <property type="match status" value="1"/>
</dbReference>
<dbReference type="PROSITE" id="PS52004">
    <property type="entry name" value="KS3_2"/>
    <property type="match status" value="1"/>
</dbReference>